<sequence length="274" mass="30190">MRYQASNAVIGWLNLVGVVASIPIIAAGLWLARSKSTCETSLQGPVLGLGFLVLLVSLAGFSGAWFGVAWALSVYLVAVVVLILALLGITVFGFAVTGGGGGEEVEGRSYREYRLEDYSGWLRHRVESTKYWRTAKACVVGSKACDKVVTWTPMDYLQRDLSPIQSGCCKPPTTCKYEGGAATPAQDEDCYRWNNMENILCYECDSCKAGVLEQMRNAWHKLSIINAVVLLFLVAVYSIAFCAFRNTRRDASGYPFGLGPLSKPRSYLDSYWWK</sequence>
<accession>A0ACB7V2P1</accession>
<evidence type="ECO:0000313" key="2">
    <source>
        <dbReference type="Proteomes" id="UP000827976"/>
    </source>
</evidence>
<dbReference type="EMBL" id="CM037022">
    <property type="protein sequence ID" value="KAH7667615.1"/>
    <property type="molecule type" value="Genomic_DNA"/>
</dbReference>
<organism evidence="1 2">
    <name type="scientific">Dioscorea alata</name>
    <name type="common">Purple yam</name>
    <dbReference type="NCBI Taxonomy" id="55571"/>
    <lineage>
        <taxon>Eukaryota</taxon>
        <taxon>Viridiplantae</taxon>
        <taxon>Streptophyta</taxon>
        <taxon>Embryophyta</taxon>
        <taxon>Tracheophyta</taxon>
        <taxon>Spermatophyta</taxon>
        <taxon>Magnoliopsida</taxon>
        <taxon>Liliopsida</taxon>
        <taxon>Dioscoreales</taxon>
        <taxon>Dioscoreaceae</taxon>
        <taxon>Dioscorea</taxon>
    </lineage>
</organism>
<comment type="caution">
    <text evidence="1">The sequence shown here is derived from an EMBL/GenBank/DDBJ whole genome shotgun (WGS) entry which is preliminary data.</text>
</comment>
<proteinExistence type="predicted"/>
<dbReference type="Proteomes" id="UP000827976">
    <property type="component" value="Chromosome 12"/>
</dbReference>
<name>A0ACB7V2P1_DIOAL</name>
<reference evidence="2" key="1">
    <citation type="journal article" date="2022" name="Nat. Commun.">
        <title>Chromosome evolution and the genetic basis of agronomically important traits in greater yam.</title>
        <authorList>
            <person name="Bredeson J.V."/>
            <person name="Lyons J.B."/>
            <person name="Oniyinde I.O."/>
            <person name="Okereke N.R."/>
            <person name="Kolade O."/>
            <person name="Nnabue I."/>
            <person name="Nwadili C.O."/>
            <person name="Hribova E."/>
            <person name="Parker M."/>
            <person name="Nwogha J."/>
            <person name="Shu S."/>
            <person name="Carlson J."/>
            <person name="Kariba R."/>
            <person name="Muthemba S."/>
            <person name="Knop K."/>
            <person name="Barton G.J."/>
            <person name="Sherwood A.V."/>
            <person name="Lopez-Montes A."/>
            <person name="Asiedu R."/>
            <person name="Jamnadass R."/>
            <person name="Muchugi A."/>
            <person name="Goodstein D."/>
            <person name="Egesi C.N."/>
            <person name="Featherston J."/>
            <person name="Asfaw A."/>
            <person name="Simpson G.G."/>
            <person name="Dolezel J."/>
            <person name="Hendre P.S."/>
            <person name="Van Deynze A."/>
            <person name="Kumar P.L."/>
            <person name="Obidiegwu J.E."/>
            <person name="Bhattacharjee R."/>
            <person name="Rokhsar D.S."/>
        </authorList>
    </citation>
    <scope>NUCLEOTIDE SEQUENCE [LARGE SCALE GENOMIC DNA]</scope>
    <source>
        <strain evidence="2">cv. TDa95/00328</strain>
    </source>
</reference>
<gene>
    <name evidence="1" type="ORF">IHE45_12G071300</name>
</gene>
<protein>
    <submittedName>
        <fullName evidence="1">Tetraspanin/Peripherin protein</fullName>
    </submittedName>
</protein>
<keyword evidence="2" id="KW-1185">Reference proteome</keyword>
<evidence type="ECO:0000313" key="1">
    <source>
        <dbReference type="EMBL" id="KAH7667615.1"/>
    </source>
</evidence>